<evidence type="ECO:0000313" key="1">
    <source>
        <dbReference type="EMBL" id="KAI7994411.1"/>
    </source>
</evidence>
<accession>A0ACC0G2D6</accession>
<keyword evidence="2" id="KW-1185">Reference proteome</keyword>
<sequence length="68" mass="7624">MEFHFLPIVAFLSLTLVASHATLSPEAYWNSVLPNSPMPTAVKDLLHPEWMEDKTCLIGVGEAAWRRS</sequence>
<proteinExistence type="predicted"/>
<protein>
    <submittedName>
        <fullName evidence="1">BURP domain protein RD22</fullName>
    </submittedName>
</protein>
<dbReference type="Proteomes" id="UP001060215">
    <property type="component" value="Chromosome 12"/>
</dbReference>
<dbReference type="EMBL" id="CM045769">
    <property type="protein sequence ID" value="KAI7994411.1"/>
    <property type="molecule type" value="Genomic_DNA"/>
</dbReference>
<evidence type="ECO:0000313" key="2">
    <source>
        <dbReference type="Proteomes" id="UP001060215"/>
    </source>
</evidence>
<name>A0ACC0G2D6_9ERIC</name>
<reference evidence="1 2" key="1">
    <citation type="journal article" date="2022" name="Plant J.">
        <title>Chromosome-level genome of Camellia lanceoleosa provides a valuable resource for understanding genome evolution and self-incompatibility.</title>
        <authorList>
            <person name="Gong W."/>
            <person name="Xiao S."/>
            <person name="Wang L."/>
            <person name="Liao Z."/>
            <person name="Chang Y."/>
            <person name="Mo W."/>
            <person name="Hu G."/>
            <person name="Li W."/>
            <person name="Zhao G."/>
            <person name="Zhu H."/>
            <person name="Hu X."/>
            <person name="Ji K."/>
            <person name="Xiang X."/>
            <person name="Song Q."/>
            <person name="Yuan D."/>
            <person name="Jin S."/>
            <person name="Zhang L."/>
        </authorList>
    </citation>
    <scope>NUCLEOTIDE SEQUENCE [LARGE SCALE GENOMIC DNA]</scope>
    <source>
        <strain evidence="1">SQ_2022a</strain>
    </source>
</reference>
<organism evidence="1 2">
    <name type="scientific">Camellia lanceoleosa</name>
    <dbReference type="NCBI Taxonomy" id="1840588"/>
    <lineage>
        <taxon>Eukaryota</taxon>
        <taxon>Viridiplantae</taxon>
        <taxon>Streptophyta</taxon>
        <taxon>Embryophyta</taxon>
        <taxon>Tracheophyta</taxon>
        <taxon>Spermatophyta</taxon>
        <taxon>Magnoliopsida</taxon>
        <taxon>eudicotyledons</taxon>
        <taxon>Gunneridae</taxon>
        <taxon>Pentapetalae</taxon>
        <taxon>asterids</taxon>
        <taxon>Ericales</taxon>
        <taxon>Theaceae</taxon>
        <taxon>Camellia</taxon>
    </lineage>
</organism>
<gene>
    <name evidence="1" type="ORF">LOK49_LG11G01643</name>
</gene>
<comment type="caution">
    <text evidence="1">The sequence shown here is derived from an EMBL/GenBank/DDBJ whole genome shotgun (WGS) entry which is preliminary data.</text>
</comment>